<dbReference type="InterPro" id="IPR040309">
    <property type="entry name" value="Naf1"/>
</dbReference>
<feature type="compositionally biased region" description="Polar residues" evidence="9">
    <location>
        <begin position="220"/>
        <end position="230"/>
    </location>
</feature>
<feature type="compositionally biased region" description="Basic and acidic residues" evidence="9">
    <location>
        <begin position="12"/>
        <end position="23"/>
    </location>
</feature>
<comment type="caution">
    <text evidence="10">The sequence shown here is derived from an EMBL/GenBank/DDBJ whole genome shotgun (WGS) entry which is preliminary data.</text>
</comment>
<dbReference type="GO" id="GO:0000493">
    <property type="term" value="P:box H/ACA snoRNP assembly"/>
    <property type="evidence" value="ECO:0007669"/>
    <property type="project" value="InterPro"/>
</dbReference>
<evidence type="ECO:0000256" key="8">
    <source>
        <dbReference type="ARBA" id="ARBA00023242"/>
    </source>
</evidence>
<feature type="region of interest" description="Disordered" evidence="9">
    <location>
        <begin position="165"/>
        <end position="207"/>
    </location>
</feature>
<sequence length="450" mass="49202">MIGGSDEDDEGEPKGPIRSKNETEVLPPVPRVDVTLKPQHQTLPVGVVLTIMGPKVIVEGSAKHNPLNEGSILWITESRLPLGLVDEIFGPVKNPYYVVRYNSDQEVPPGIHEGTAVSFVSEFADHILNDKNIYQKGYDASGENDEELGDEVEFSDDEKEAEYRKAQKMAKKGSNNKKHGNQEFVERKKFRGKGEFGKKNQPCAPPPMKATVQLLNGTNTHAQPTANQHPSVHAQPSPPNQQMGHSNMGSMVQLPNVLNPLQMQTPTSSFGGVSTLPFAQVQTGSCSSTPLNLLPFNGMWNNGMPIPPQLQMPMPFPNGVPMNLMPYQQQNHQFPRPFNSLPIQQPFELGQGILPNVGFPYMQPNFPQGPPASWPGLAFHQSLPQAVVEGSQQGSSNGSVDQSNELQQSLNGQGNSSDGHQFNVGSNSGRGRGRRANHRGGYFSRGRGRR</sequence>
<dbReference type="InterPro" id="IPR038664">
    <property type="entry name" value="Gar1/Naf1_Cbf5-bd_sf"/>
</dbReference>
<comment type="subcellular location">
    <subcellularLocation>
        <location evidence="1">Nucleus</location>
    </subcellularLocation>
</comment>
<dbReference type="PANTHER" id="PTHR31633">
    <property type="entry name" value="H/ACA RIBONUCLEOPROTEIN COMPLEX NON-CORE SUBUNIT NAF1"/>
    <property type="match status" value="1"/>
</dbReference>
<dbReference type="GO" id="GO:0005732">
    <property type="term" value="C:sno(s)RNA-containing ribonucleoprotein complex"/>
    <property type="evidence" value="ECO:0007669"/>
    <property type="project" value="InterPro"/>
</dbReference>
<accession>A0AAP0PME6</accession>
<dbReference type="GO" id="GO:0001522">
    <property type="term" value="P:pseudouridine synthesis"/>
    <property type="evidence" value="ECO:0007669"/>
    <property type="project" value="InterPro"/>
</dbReference>
<evidence type="ECO:0000256" key="9">
    <source>
        <dbReference type="SAM" id="MobiDB-lite"/>
    </source>
</evidence>
<evidence type="ECO:0000256" key="4">
    <source>
        <dbReference type="ARBA" id="ARBA00022517"/>
    </source>
</evidence>
<dbReference type="AlphaFoldDB" id="A0AAP0PME6"/>
<evidence type="ECO:0000256" key="5">
    <source>
        <dbReference type="ARBA" id="ARBA00022552"/>
    </source>
</evidence>
<dbReference type="Proteomes" id="UP001420932">
    <property type="component" value="Unassembled WGS sequence"/>
</dbReference>
<dbReference type="Gene3D" id="2.40.10.230">
    <property type="entry name" value="Probable tRNA pseudouridine synthase domain"/>
    <property type="match status" value="1"/>
</dbReference>
<keyword evidence="8" id="KW-0539">Nucleus</keyword>
<evidence type="ECO:0000256" key="7">
    <source>
        <dbReference type="ARBA" id="ARBA00022884"/>
    </source>
</evidence>
<keyword evidence="11" id="KW-1185">Reference proteome</keyword>
<gene>
    <name evidence="10" type="ORF">Syun_008302</name>
</gene>
<dbReference type="GO" id="GO:0006364">
    <property type="term" value="P:rRNA processing"/>
    <property type="evidence" value="ECO:0007669"/>
    <property type="project" value="UniProtKB-KW"/>
</dbReference>
<protein>
    <recommendedName>
        <fullName evidence="3">H/ACA ribonucleoprotein complex non-core subunit NAF1</fullName>
    </recommendedName>
</protein>
<keyword evidence="6" id="KW-0597">Phosphoprotein</keyword>
<keyword evidence="7" id="KW-0694">RNA-binding</keyword>
<feature type="region of interest" description="Disordered" evidence="9">
    <location>
        <begin position="220"/>
        <end position="251"/>
    </location>
</feature>
<feature type="region of interest" description="Disordered" evidence="9">
    <location>
        <begin position="1"/>
        <end position="28"/>
    </location>
</feature>
<keyword evidence="5" id="KW-0698">rRNA processing</keyword>
<feature type="region of interest" description="Disordered" evidence="9">
    <location>
        <begin position="388"/>
        <end position="450"/>
    </location>
</feature>
<evidence type="ECO:0000313" key="10">
    <source>
        <dbReference type="EMBL" id="KAK9149993.1"/>
    </source>
</evidence>
<dbReference type="InterPro" id="IPR007504">
    <property type="entry name" value="H/ACA_rnp_Gar1/Naf1"/>
</dbReference>
<proteinExistence type="inferred from homology"/>
<dbReference type="GO" id="GO:0005634">
    <property type="term" value="C:nucleus"/>
    <property type="evidence" value="ECO:0007669"/>
    <property type="project" value="UniProtKB-SubCell"/>
</dbReference>
<feature type="compositionally biased region" description="Acidic residues" evidence="9">
    <location>
        <begin position="1"/>
        <end position="11"/>
    </location>
</feature>
<dbReference type="EMBL" id="JBBNAF010000004">
    <property type="protein sequence ID" value="KAK9149993.1"/>
    <property type="molecule type" value="Genomic_DNA"/>
</dbReference>
<evidence type="ECO:0000256" key="3">
    <source>
        <dbReference type="ARBA" id="ARBA00021438"/>
    </source>
</evidence>
<dbReference type="PANTHER" id="PTHR31633:SF1">
    <property type="entry name" value="H_ACA RIBONUCLEOPROTEIN COMPLEX NON-CORE SUBUNIT NAF1"/>
    <property type="match status" value="1"/>
</dbReference>
<dbReference type="SUPFAM" id="SSF50447">
    <property type="entry name" value="Translation proteins"/>
    <property type="match status" value="1"/>
</dbReference>
<dbReference type="Pfam" id="PF04410">
    <property type="entry name" value="Gar1"/>
    <property type="match status" value="1"/>
</dbReference>
<feature type="compositionally biased region" description="Polar residues" evidence="9">
    <location>
        <begin position="240"/>
        <end position="250"/>
    </location>
</feature>
<evidence type="ECO:0000256" key="2">
    <source>
        <dbReference type="ARBA" id="ARBA00009801"/>
    </source>
</evidence>
<reference evidence="10 11" key="1">
    <citation type="submission" date="2024-01" db="EMBL/GenBank/DDBJ databases">
        <title>Genome assemblies of Stephania.</title>
        <authorList>
            <person name="Yang L."/>
        </authorList>
    </citation>
    <scope>NUCLEOTIDE SEQUENCE [LARGE SCALE GENOMIC DNA]</scope>
    <source>
        <strain evidence="10">YNDBR</strain>
        <tissue evidence="10">Leaf</tissue>
    </source>
</reference>
<feature type="compositionally biased region" description="Basic residues" evidence="9">
    <location>
        <begin position="166"/>
        <end position="179"/>
    </location>
</feature>
<feature type="compositionally biased region" description="Low complexity" evidence="9">
    <location>
        <begin position="439"/>
        <end position="450"/>
    </location>
</feature>
<comment type="similarity">
    <text evidence="2">Belongs to the NAF1 family.</text>
</comment>
<evidence type="ECO:0000313" key="11">
    <source>
        <dbReference type="Proteomes" id="UP001420932"/>
    </source>
</evidence>
<dbReference type="GO" id="GO:0003723">
    <property type="term" value="F:RNA binding"/>
    <property type="evidence" value="ECO:0007669"/>
    <property type="project" value="UniProtKB-KW"/>
</dbReference>
<dbReference type="InterPro" id="IPR009000">
    <property type="entry name" value="Transl_B-barrel_sf"/>
</dbReference>
<name>A0AAP0PME6_9MAGN</name>
<feature type="compositionally biased region" description="Basic and acidic residues" evidence="9">
    <location>
        <begin position="180"/>
        <end position="198"/>
    </location>
</feature>
<evidence type="ECO:0000256" key="1">
    <source>
        <dbReference type="ARBA" id="ARBA00004123"/>
    </source>
</evidence>
<feature type="compositionally biased region" description="Polar residues" evidence="9">
    <location>
        <begin position="390"/>
        <end position="424"/>
    </location>
</feature>
<keyword evidence="4" id="KW-0690">Ribosome biogenesis</keyword>
<dbReference type="FunFam" id="2.40.10.230:FF:000002">
    <property type="entry name" value="H/ACA ribonucleoprotein complex non-core subunit NAF1"/>
    <property type="match status" value="1"/>
</dbReference>
<organism evidence="10 11">
    <name type="scientific">Stephania yunnanensis</name>
    <dbReference type="NCBI Taxonomy" id="152371"/>
    <lineage>
        <taxon>Eukaryota</taxon>
        <taxon>Viridiplantae</taxon>
        <taxon>Streptophyta</taxon>
        <taxon>Embryophyta</taxon>
        <taxon>Tracheophyta</taxon>
        <taxon>Spermatophyta</taxon>
        <taxon>Magnoliopsida</taxon>
        <taxon>Ranunculales</taxon>
        <taxon>Menispermaceae</taxon>
        <taxon>Menispermoideae</taxon>
        <taxon>Cissampelideae</taxon>
        <taxon>Stephania</taxon>
    </lineage>
</organism>
<evidence type="ECO:0000256" key="6">
    <source>
        <dbReference type="ARBA" id="ARBA00022553"/>
    </source>
</evidence>